<dbReference type="RefSeq" id="WP_006653952.1">
    <property type="nucleotide sequence ID" value="NZ_AOIM01000037.1"/>
</dbReference>
<gene>
    <name evidence="7" type="ORF">C483_13920</name>
</gene>
<organism evidence="7 8">
    <name type="scientific">Natrialba hulunbeirensis JCM 10989</name>
    <dbReference type="NCBI Taxonomy" id="1227493"/>
    <lineage>
        <taxon>Archaea</taxon>
        <taxon>Methanobacteriati</taxon>
        <taxon>Methanobacteriota</taxon>
        <taxon>Stenosarchaea group</taxon>
        <taxon>Halobacteria</taxon>
        <taxon>Halobacteriales</taxon>
        <taxon>Natrialbaceae</taxon>
        <taxon>Natrialba</taxon>
    </lineage>
</organism>
<dbReference type="PATRIC" id="fig|1227493.4.peg.2796"/>
<evidence type="ECO:0000256" key="2">
    <source>
        <dbReference type="ARBA" id="ARBA00022692"/>
    </source>
</evidence>
<keyword evidence="4 5" id="KW-0472">Membrane</keyword>
<dbReference type="InterPro" id="IPR010432">
    <property type="entry name" value="RDD"/>
</dbReference>
<evidence type="ECO:0000256" key="4">
    <source>
        <dbReference type="ARBA" id="ARBA00023136"/>
    </source>
</evidence>
<dbReference type="EMBL" id="AOIM01000037">
    <property type="protein sequence ID" value="ELY89053.1"/>
    <property type="molecule type" value="Genomic_DNA"/>
</dbReference>
<reference evidence="7 8" key="1">
    <citation type="journal article" date="2014" name="PLoS Genet.">
        <title>Phylogenetically driven sequencing of extremely halophilic archaea reveals strategies for static and dynamic osmo-response.</title>
        <authorList>
            <person name="Becker E.A."/>
            <person name="Seitzer P.M."/>
            <person name="Tritt A."/>
            <person name="Larsen D."/>
            <person name="Krusor M."/>
            <person name="Yao A.I."/>
            <person name="Wu D."/>
            <person name="Madern D."/>
            <person name="Eisen J.A."/>
            <person name="Darling A.E."/>
            <person name="Facciotti M.T."/>
        </authorList>
    </citation>
    <scope>NUCLEOTIDE SEQUENCE [LARGE SCALE GENOMIC DNA]</scope>
    <source>
        <strain evidence="7 8">JCM 10989</strain>
    </source>
</reference>
<keyword evidence="2 5" id="KW-0812">Transmembrane</keyword>
<name>L9ZV80_9EURY</name>
<evidence type="ECO:0000313" key="8">
    <source>
        <dbReference type="Proteomes" id="UP000011519"/>
    </source>
</evidence>
<feature type="transmembrane region" description="Helical" evidence="5">
    <location>
        <begin position="32"/>
        <end position="54"/>
    </location>
</feature>
<comment type="subcellular location">
    <subcellularLocation>
        <location evidence="1">Membrane</location>
        <topology evidence="1">Multi-pass membrane protein</topology>
    </subcellularLocation>
</comment>
<proteinExistence type="predicted"/>
<dbReference type="AlphaFoldDB" id="L9ZV80"/>
<protein>
    <submittedName>
        <fullName evidence="7">RDD domain-containing protein</fullName>
    </submittedName>
</protein>
<accession>L9ZV80</accession>
<evidence type="ECO:0000259" key="6">
    <source>
        <dbReference type="Pfam" id="PF06271"/>
    </source>
</evidence>
<evidence type="ECO:0000256" key="3">
    <source>
        <dbReference type="ARBA" id="ARBA00022989"/>
    </source>
</evidence>
<dbReference type="PANTHER" id="PTHR38480:SF1">
    <property type="entry name" value="SLR0254 PROTEIN"/>
    <property type="match status" value="1"/>
</dbReference>
<dbReference type="Pfam" id="PF06271">
    <property type="entry name" value="RDD"/>
    <property type="match status" value="1"/>
</dbReference>
<dbReference type="OrthoDB" id="288430at2157"/>
<dbReference type="STRING" id="1227493.C483_13920"/>
<keyword evidence="3 5" id="KW-1133">Transmembrane helix</keyword>
<dbReference type="GO" id="GO:0016020">
    <property type="term" value="C:membrane"/>
    <property type="evidence" value="ECO:0007669"/>
    <property type="project" value="UniProtKB-SubCell"/>
</dbReference>
<evidence type="ECO:0000313" key="7">
    <source>
        <dbReference type="EMBL" id="ELY89053.1"/>
    </source>
</evidence>
<evidence type="ECO:0000256" key="1">
    <source>
        <dbReference type="ARBA" id="ARBA00004141"/>
    </source>
</evidence>
<keyword evidence="8" id="KW-1185">Reference proteome</keyword>
<sequence>MRIPDLWPTSQPPTPRLETAGRQLLADRALAALLDLLLCYVLFVAPLVYIALLVSPQFGALGPVAVAISLALLIPINLTYTFLFEWKYSRTPGKVARSLMVTTEAGEPCTLRASAVRNLCRYIDGLGIPPLIYAVGLLTAGVSSTGQRVGDRAADTVVVRSGTTTDANK</sequence>
<feature type="transmembrane region" description="Helical" evidence="5">
    <location>
        <begin position="60"/>
        <end position="84"/>
    </location>
</feature>
<feature type="domain" description="RDD" evidence="6">
    <location>
        <begin position="25"/>
        <end position="154"/>
    </location>
</feature>
<dbReference type="PANTHER" id="PTHR38480">
    <property type="entry name" value="SLR0254 PROTEIN"/>
    <property type="match status" value="1"/>
</dbReference>
<comment type="caution">
    <text evidence="7">The sequence shown here is derived from an EMBL/GenBank/DDBJ whole genome shotgun (WGS) entry which is preliminary data.</text>
</comment>
<evidence type="ECO:0000256" key="5">
    <source>
        <dbReference type="SAM" id="Phobius"/>
    </source>
</evidence>
<dbReference type="Proteomes" id="UP000011519">
    <property type="component" value="Unassembled WGS sequence"/>
</dbReference>